<dbReference type="AlphaFoldDB" id="A0A368P8Y0"/>
<proteinExistence type="predicted"/>
<feature type="signal peptide" evidence="1">
    <location>
        <begin position="1"/>
        <end position="23"/>
    </location>
</feature>
<evidence type="ECO:0000313" key="3">
    <source>
        <dbReference type="Proteomes" id="UP000252249"/>
    </source>
</evidence>
<name>A0A368P8Y0_9FLAO</name>
<dbReference type="EMBL" id="QPIG01000001">
    <property type="protein sequence ID" value="RCU58770.1"/>
    <property type="molecule type" value="Genomic_DNA"/>
</dbReference>
<comment type="caution">
    <text evidence="2">The sequence shown here is derived from an EMBL/GenBank/DDBJ whole genome shotgun (WGS) entry which is preliminary data.</text>
</comment>
<keyword evidence="1" id="KW-0732">Signal</keyword>
<sequence>MKTLKRTFILLLLPIFAFTAAHKYYVSVTHIEYVKEKQSLQIITNVFVDDFERLLRERYDENITLSIPNELSTVEMYTKRYLNEKIQIHINGKPVTYNYLGKEYENDVIYFYLEVENVKEIKSFAIENQVLQDLFEEQENVIRTKINGKNKSFILRKGNNKGELNYN</sequence>
<keyword evidence="3" id="KW-1185">Reference proteome</keyword>
<dbReference type="Pfam" id="PF20420">
    <property type="entry name" value="DUF6702"/>
    <property type="match status" value="1"/>
</dbReference>
<evidence type="ECO:0000256" key="1">
    <source>
        <dbReference type="SAM" id="SignalP"/>
    </source>
</evidence>
<dbReference type="InterPro" id="IPR046525">
    <property type="entry name" value="DUF6702"/>
</dbReference>
<organism evidence="2 3">
    <name type="scientific">Oceanihabitans sediminis</name>
    <dbReference type="NCBI Taxonomy" id="1812012"/>
    <lineage>
        <taxon>Bacteria</taxon>
        <taxon>Pseudomonadati</taxon>
        <taxon>Bacteroidota</taxon>
        <taxon>Flavobacteriia</taxon>
        <taxon>Flavobacteriales</taxon>
        <taxon>Flavobacteriaceae</taxon>
        <taxon>Oceanihabitans</taxon>
    </lineage>
</organism>
<reference evidence="2 3" key="1">
    <citation type="submission" date="2018-07" db="EMBL/GenBank/DDBJ databases">
        <title>Oceanihabitans testaceum sp. nov., isolated from marine sediment.</title>
        <authorList>
            <person name="Li C.-M."/>
        </authorList>
    </citation>
    <scope>NUCLEOTIDE SEQUENCE [LARGE SCALE GENOMIC DNA]</scope>
    <source>
        <strain evidence="2 3">S9-10</strain>
    </source>
</reference>
<feature type="chain" id="PRO_5016630145" evidence="1">
    <location>
        <begin position="24"/>
        <end position="167"/>
    </location>
</feature>
<accession>A0A368P8Y0</accession>
<dbReference type="OrthoDB" id="5735516at2"/>
<evidence type="ECO:0000313" key="2">
    <source>
        <dbReference type="EMBL" id="RCU58770.1"/>
    </source>
</evidence>
<protein>
    <submittedName>
        <fullName evidence="2">Peptidase E</fullName>
    </submittedName>
</protein>
<dbReference type="Proteomes" id="UP000252249">
    <property type="component" value="Unassembled WGS sequence"/>
</dbReference>
<gene>
    <name evidence="2" type="ORF">DU428_05215</name>
</gene>
<dbReference type="RefSeq" id="WP_072349878.1">
    <property type="nucleotide sequence ID" value="NZ_JAWVXR010000003.1"/>
</dbReference>